<evidence type="ECO:0000256" key="2">
    <source>
        <dbReference type="ARBA" id="ARBA00004613"/>
    </source>
</evidence>
<keyword evidence="7 9" id="KW-0378">Hydrolase</keyword>
<dbReference type="SUPFAM" id="SSF57180">
    <property type="entry name" value="Cellulose-binding domain"/>
    <property type="match status" value="1"/>
</dbReference>
<comment type="caution">
    <text evidence="12">The sequence shown here is derived from an EMBL/GenBank/DDBJ whole genome shotgun (WGS) entry which is preliminary data.</text>
</comment>
<comment type="subcellular location">
    <subcellularLocation>
        <location evidence="2">Secreted</location>
    </subcellularLocation>
</comment>
<evidence type="ECO:0000256" key="7">
    <source>
        <dbReference type="ARBA" id="ARBA00022801"/>
    </source>
</evidence>
<reference evidence="12" key="1">
    <citation type="submission" date="2023-03" db="EMBL/GenBank/DDBJ databases">
        <title>Massive genome expansion in bonnet fungi (Mycena s.s.) driven by repeated elements and novel gene families across ecological guilds.</title>
        <authorList>
            <consortium name="Lawrence Berkeley National Laboratory"/>
            <person name="Harder C.B."/>
            <person name="Miyauchi S."/>
            <person name="Viragh M."/>
            <person name="Kuo A."/>
            <person name="Thoen E."/>
            <person name="Andreopoulos B."/>
            <person name="Lu D."/>
            <person name="Skrede I."/>
            <person name="Drula E."/>
            <person name="Henrissat B."/>
            <person name="Morin E."/>
            <person name="Kohler A."/>
            <person name="Barry K."/>
            <person name="LaButti K."/>
            <person name="Morin E."/>
            <person name="Salamov A."/>
            <person name="Lipzen A."/>
            <person name="Mereny Z."/>
            <person name="Hegedus B."/>
            <person name="Baldrian P."/>
            <person name="Stursova M."/>
            <person name="Weitz H."/>
            <person name="Taylor A."/>
            <person name="Grigoriev I.V."/>
            <person name="Nagy L.G."/>
            <person name="Martin F."/>
            <person name="Kauserud H."/>
        </authorList>
    </citation>
    <scope>NUCLEOTIDE SEQUENCE</scope>
    <source>
        <strain evidence="12">9144</strain>
    </source>
</reference>
<dbReference type="InterPro" id="IPR045053">
    <property type="entry name" value="MAN-like"/>
</dbReference>
<dbReference type="PANTHER" id="PTHR31451:SF39">
    <property type="entry name" value="MANNAN ENDO-1,4-BETA-MANNOSIDASE 1"/>
    <property type="match status" value="1"/>
</dbReference>
<dbReference type="GO" id="GO:0046355">
    <property type="term" value="P:mannan catabolic process"/>
    <property type="evidence" value="ECO:0007669"/>
    <property type="project" value="UniProtKB-ARBA"/>
</dbReference>
<dbReference type="InterPro" id="IPR001547">
    <property type="entry name" value="Glyco_hydro_5"/>
</dbReference>
<dbReference type="EMBL" id="JARJCW010000032">
    <property type="protein sequence ID" value="KAJ7208840.1"/>
    <property type="molecule type" value="Genomic_DNA"/>
</dbReference>
<accession>A0AAD6VDA0</accession>
<evidence type="ECO:0000313" key="13">
    <source>
        <dbReference type="Proteomes" id="UP001219525"/>
    </source>
</evidence>
<gene>
    <name evidence="12" type="ORF">GGX14DRAFT_453461</name>
</gene>
<dbReference type="InterPro" id="IPR000254">
    <property type="entry name" value="CBD"/>
</dbReference>
<dbReference type="EC" id="3.2.1.78" evidence="4"/>
<dbReference type="SUPFAM" id="SSF51445">
    <property type="entry name" value="(Trans)glycosidases"/>
    <property type="match status" value="1"/>
</dbReference>
<protein>
    <recommendedName>
        <fullName evidence="4">mannan endo-1,4-beta-mannosidase</fullName>
        <ecNumber evidence="4">3.2.1.78</ecNumber>
    </recommendedName>
</protein>
<dbReference type="PANTHER" id="PTHR31451">
    <property type="match status" value="1"/>
</dbReference>
<evidence type="ECO:0000256" key="4">
    <source>
        <dbReference type="ARBA" id="ARBA00012706"/>
    </source>
</evidence>
<keyword evidence="6 10" id="KW-0732">Signal</keyword>
<evidence type="ECO:0000256" key="3">
    <source>
        <dbReference type="ARBA" id="ARBA00005641"/>
    </source>
</evidence>
<dbReference type="InterPro" id="IPR017853">
    <property type="entry name" value="GH"/>
</dbReference>
<feature type="domain" description="CBM1" evidence="11">
    <location>
        <begin position="18"/>
        <end position="54"/>
    </location>
</feature>
<evidence type="ECO:0000256" key="1">
    <source>
        <dbReference type="ARBA" id="ARBA00001678"/>
    </source>
</evidence>
<dbReference type="GO" id="GO:0030248">
    <property type="term" value="F:cellulose binding"/>
    <property type="evidence" value="ECO:0007669"/>
    <property type="project" value="InterPro"/>
</dbReference>
<keyword evidence="8 9" id="KW-0326">Glycosidase</keyword>
<evidence type="ECO:0000256" key="6">
    <source>
        <dbReference type="ARBA" id="ARBA00022729"/>
    </source>
</evidence>
<dbReference type="GO" id="GO:0016985">
    <property type="term" value="F:mannan endo-1,4-beta-mannosidase activity"/>
    <property type="evidence" value="ECO:0007669"/>
    <property type="project" value="UniProtKB-EC"/>
</dbReference>
<evidence type="ECO:0000256" key="10">
    <source>
        <dbReference type="SAM" id="SignalP"/>
    </source>
</evidence>
<sequence>MLGQLILVGVLGSSALAQTVPVFGQCGGENYSGATQCAAGNNCVVFNPFFFQCVPDTETFTGSPTITNTATVGTSTASSTVASTTTVSTPFPTGFVKTSGTRFTLNGAPFTVFGTNAYWPALLGYSNADIDQAFADMAAAGVTVVRTEGFNEVTNPFQGEIFFHQWTGATATVNTGATGLQRLDQLIASAKAHGIRVIITLTNNWSDFGGMDVYAAQLLGSGQPHDVFYTNPTIIAAFKTYVQAVVSRYATEPGVMAWELCNEPRCAGTNTAASANCTTATITNWASNISAFIKSLDANHLVALGDEGFLNEPGTHNFDFVYQGTLGIDFAANMNITTLDFGTFHMYPESWGEAGNPDSVTWGVQWINDHAAIMKTANKPAIMEEFGLESSSGATRAAQYTTWYNAVISSGLTGDLVWQAGSDLSTGPTPNDGFAIYPSDPVYALMPQHAAALKSRG</sequence>
<dbReference type="SMART" id="SM00236">
    <property type="entry name" value="fCBD"/>
    <property type="match status" value="1"/>
</dbReference>
<keyword evidence="13" id="KW-1185">Reference proteome</keyword>
<dbReference type="Gene3D" id="3.20.20.80">
    <property type="entry name" value="Glycosidases"/>
    <property type="match status" value="1"/>
</dbReference>
<dbReference type="PROSITE" id="PS00562">
    <property type="entry name" value="CBM1_1"/>
    <property type="match status" value="1"/>
</dbReference>
<evidence type="ECO:0000313" key="12">
    <source>
        <dbReference type="EMBL" id="KAJ7208840.1"/>
    </source>
</evidence>
<keyword evidence="5" id="KW-0964">Secreted</keyword>
<feature type="chain" id="PRO_5042250385" description="mannan endo-1,4-beta-mannosidase" evidence="10">
    <location>
        <begin position="18"/>
        <end position="457"/>
    </location>
</feature>
<dbReference type="AlphaFoldDB" id="A0AAD6VDA0"/>
<name>A0AAD6VDA0_9AGAR</name>
<dbReference type="InterPro" id="IPR035971">
    <property type="entry name" value="CBD_sf"/>
</dbReference>
<evidence type="ECO:0000256" key="9">
    <source>
        <dbReference type="RuleBase" id="RU361153"/>
    </source>
</evidence>
<dbReference type="Proteomes" id="UP001219525">
    <property type="component" value="Unassembled WGS sequence"/>
</dbReference>
<dbReference type="Pfam" id="PF00150">
    <property type="entry name" value="Cellulase"/>
    <property type="match status" value="1"/>
</dbReference>
<comment type="catalytic activity">
    <reaction evidence="1">
        <text>Random hydrolysis of (1-&gt;4)-beta-D-mannosidic linkages in mannans, galactomannans and glucomannans.</text>
        <dbReference type="EC" id="3.2.1.78"/>
    </reaction>
</comment>
<evidence type="ECO:0000256" key="5">
    <source>
        <dbReference type="ARBA" id="ARBA00022525"/>
    </source>
</evidence>
<evidence type="ECO:0000259" key="11">
    <source>
        <dbReference type="PROSITE" id="PS51164"/>
    </source>
</evidence>
<comment type="similarity">
    <text evidence="3 9">Belongs to the glycosyl hydrolase 5 (cellulase A) family.</text>
</comment>
<feature type="signal peptide" evidence="10">
    <location>
        <begin position="1"/>
        <end position="17"/>
    </location>
</feature>
<dbReference type="Pfam" id="PF00734">
    <property type="entry name" value="CBM_1"/>
    <property type="match status" value="1"/>
</dbReference>
<proteinExistence type="inferred from homology"/>
<dbReference type="PROSITE" id="PS51164">
    <property type="entry name" value="CBM1_2"/>
    <property type="match status" value="1"/>
</dbReference>
<evidence type="ECO:0000256" key="8">
    <source>
        <dbReference type="ARBA" id="ARBA00023295"/>
    </source>
</evidence>
<organism evidence="12 13">
    <name type="scientific">Mycena pura</name>
    <dbReference type="NCBI Taxonomy" id="153505"/>
    <lineage>
        <taxon>Eukaryota</taxon>
        <taxon>Fungi</taxon>
        <taxon>Dikarya</taxon>
        <taxon>Basidiomycota</taxon>
        <taxon>Agaricomycotina</taxon>
        <taxon>Agaricomycetes</taxon>
        <taxon>Agaricomycetidae</taxon>
        <taxon>Agaricales</taxon>
        <taxon>Marasmiineae</taxon>
        <taxon>Mycenaceae</taxon>
        <taxon>Mycena</taxon>
    </lineage>
</organism>
<dbReference type="GO" id="GO:0005576">
    <property type="term" value="C:extracellular region"/>
    <property type="evidence" value="ECO:0007669"/>
    <property type="project" value="UniProtKB-SubCell"/>
</dbReference>